<feature type="transmembrane region" description="Helical" evidence="17">
    <location>
        <begin position="351"/>
        <end position="372"/>
    </location>
</feature>
<keyword evidence="11 17" id="KW-1133">Transmembrane helix</keyword>
<feature type="transmembrane region" description="Helical" evidence="17">
    <location>
        <begin position="256"/>
        <end position="277"/>
    </location>
</feature>
<gene>
    <name evidence="20" type="primary">ND4</name>
</gene>
<feature type="transmembrane region" description="Helical" evidence="17">
    <location>
        <begin position="223"/>
        <end position="244"/>
    </location>
</feature>
<geneLocation type="mitochondrion" evidence="20"/>
<evidence type="ECO:0000256" key="3">
    <source>
        <dbReference type="ARBA" id="ARBA00009025"/>
    </source>
</evidence>
<dbReference type="InterPro" id="IPR001750">
    <property type="entry name" value="ND/Mrp_TM"/>
</dbReference>
<feature type="domain" description="NADH:ubiquinone oxidoreductase chain 4 N-terminal" evidence="19">
    <location>
        <begin position="1"/>
        <end position="109"/>
    </location>
</feature>
<dbReference type="PRINTS" id="PR01437">
    <property type="entry name" value="NUOXDRDTASE4"/>
</dbReference>
<keyword evidence="15 17" id="KW-0472">Membrane</keyword>
<evidence type="ECO:0000256" key="9">
    <source>
        <dbReference type="ARBA" id="ARBA00022967"/>
    </source>
</evidence>
<dbReference type="Pfam" id="PF01059">
    <property type="entry name" value="Oxidored_q5_N"/>
    <property type="match status" value="1"/>
</dbReference>
<evidence type="ECO:0000256" key="6">
    <source>
        <dbReference type="ARBA" id="ARBA00022448"/>
    </source>
</evidence>
<dbReference type="EC" id="7.1.1.2" evidence="4 17"/>
<dbReference type="GO" id="GO:0042773">
    <property type="term" value="P:ATP synthesis coupled electron transport"/>
    <property type="evidence" value="ECO:0007669"/>
    <property type="project" value="InterPro"/>
</dbReference>
<evidence type="ECO:0000259" key="18">
    <source>
        <dbReference type="Pfam" id="PF00361"/>
    </source>
</evidence>
<keyword evidence="13 17" id="KW-0830">Ubiquinone</keyword>
<evidence type="ECO:0000256" key="15">
    <source>
        <dbReference type="ARBA" id="ARBA00023136"/>
    </source>
</evidence>
<dbReference type="NCBIfam" id="TIGR01972">
    <property type="entry name" value="NDH_I_M"/>
    <property type="match status" value="1"/>
</dbReference>
<organism evidence="20">
    <name type="scientific">Hemitheconyx taylori</name>
    <dbReference type="NCBI Taxonomy" id="449390"/>
    <lineage>
        <taxon>Eukaryota</taxon>
        <taxon>Metazoa</taxon>
        <taxon>Chordata</taxon>
        <taxon>Craniata</taxon>
        <taxon>Vertebrata</taxon>
        <taxon>Euteleostomi</taxon>
        <taxon>Lepidosauria</taxon>
        <taxon>Squamata</taxon>
        <taxon>Bifurcata</taxon>
        <taxon>Gekkota</taxon>
        <taxon>Eublepharidae</taxon>
        <taxon>Eublepharinae</taxon>
        <taxon>Hemitheconyx</taxon>
    </lineage>
</organism>
<protein>
    <recommendedName>
        <fullName evidence="5 17">NADH-ubiquinone oxidoreductase chain 4</fullName>
        <ecNumber evidence="4 17">7.1.1.2</ecNumber>
    </recommendedName>
</protein>
<comment type="similarity">
    <text evidence="3 17">Belongs to the complex I subunit 4 family.</text>
</comment>
<evidence type="ECO:0000256" key="5">
    <source>
        <dbReference type="ARBA" id="ARBA00021006"/>
    </source>
</evidence>
<evidence type="ECO:0000256" key="13">
    <source>
        <dbReference type="ARBA" id="ARBA00023075"/>
    </source>
</evidence>
<keyword evidence="10 17" id="KW-0249">Electron transport</keyword>
<feature type="transmembrane region" description="Helical" evidence="17">
    <location>
        <begin position="310"/>
        <end position="330"/>
    </location>
</feature>
<evidence type="ECO:0000259" key="19">
    <source>
        <dbReference type="Pfam" id="PF01059"/>
    </source>
</evidence>
<feature type="transmembrane region" description="Helical" evidence="17">
    <location>
        <begin position="149"/>
        <end position="168"/>
    </location>
</feature>
<evidence type="ECO:0000256" key="2">
    <source>
        <dbReference type="ARBA" id="ARBA00004225"/>
    </source>
</evidence>
<comment type="subcellular location">
    <subcellularLocation>
        <location evidence="2 17">Mitochondrion membrane</location>
        <topology evidence="2 17">Multi-pass membrane protein</topology>
    </subcellularLocation>
</comment>
<name>I7HFI1_9SAUR</name>
<evidence type="ECO:0000256" key="14">
    <source>
        <dbReference type="ARBA" id="ARBA00023128"/>
    </source>
</evidence>
<evidence type="ECO:0000256" key="17">
    <source>
        <dbReference type="RuleBase" id="RU003297"/>
    </source>
</evidence>
<keyword evidence="12 17" id="KW-0520">NAD</keyword>
<dbReference type="GO" id="GO:0015990">
    <property type="term" value="P:electron transport coupled proton transport"/>
    <property type="evidence" value="ECO:0007669"/>
    <property type="project" value="TreeGrafter"/>
</dbReference>
<dbReference type="GO" id="GO:0048039">
    <property type="term" value="F:ubiquinone binding"/>
    <property type="evidence" value="ECO:0007669"/>
    <property type="project" value="TreeGrafter"/>
</dbReference>
<dbReference type="PANTHER" id="PTHR43507:SF20">
    <property type="entry name" value="NADH-UBIQUINONE OXIDOREDUCTASE CHAIN 4"/>
    <property type="match status" value="1"/>
</dbReference>
<feature type="transmembrane region" description="Helical" evidence="17">
    <location>
        <begin position="284"/>
        <end position="304"/>
    </location>
</feature>
<evidence type="ECO:0000313" key="20">
    <source>
        <dbReference type="EMBL" id="BAM34442.1"/>
    </source>
</evidence>
<keyword evidence="8 17" id="KW-0812">Transmembrane</keyword>
<feature type="transmembrane region" description="Helical" evidence="17">
    <location>
        <begin position="193"/>
        <end position="216"/>
    </location>
</feature>
<comment type="catalytic activity">
    <reaction evidence="16 17">
        <text>a ubiquinone + NADH + 5 H(+)(in) = a ubiquinol + NAD(+) + 4 H(+)(out)</text>
        <dbReference type="Rhea" id="RHEA:29091"/>
        <dbReference type="Rhea" id="RHEA-COMP:9565"/>
        <dbReference type="Rhea" id="RHEA-COMP:9566"/>
        <dbReference type="ChEBI" id="CHEBI:15378"/>
        <dbReference type="ChEBI" id="CHEBI:16389"/>
        <dbReference type="ChEBI" id="CHEBI:17976"/>
        <dbReference type="ChEBI" id="CHEBI:57540"/>
        <dbReference type="ChEBI" id="CHEBI:57945"/>
        <dbReference type="EC" id="7.1.1.2"/>
    </reaction>
</comment>
<evidence type="ECO:0000256" key="8">
    <source>
        <dbReference type="ARBA" id="ARBA00022692"/>
    </source>
</evidence>
<dbReference type="InterPro" id="IPR010227">
    <property type="entry name" value="NADH_Q_OxRdtase_chainM/4"/>
</dbReference>
<dbReference type="AlphaFoldDB" id="I7HFI1"/>
<evidence type="ECO:0000256" key="10">
    <source>
        <dbReference type="ARBA" id="ARBA00022982"/>
    </source>
</evidence>
<dbReference type="PANTHER" id="PTHR43507">
    <property type="entry name" value="NADH-UBIQUINONE OXIDOREDUCTASE CHAIN 4"/>
    <property type="match status" value="1"/>
</dbReference>
<dbReference type="GO" id="GO:0031966">
    <property type="term" value="C:mitochondrial membrane"/>
    <property type="evidence" value="ECO:0007669"/>
    <property type="project" value="UniProtKB-SubCell"/>
</dbReference>
<evidence type="ECO:0000256" key="12">
    <source>
        <dbReference type="ARBA" id="ARBA00023027"/>
    </source>
</evidence>
<accession>I7HFI1</accession>
<dbReference type="InterPro" id="IPR000260">
    <property type="entry name" value="NADH4_N"/>
</dbReference>
<keyword evidence="6 17" id="KW-0813">Transport</keyword>
<evidence type="ECO:0000256" key="7">
    <source>
        <dbReference type="ARBA" id="ARBA00022660"/>
    </source>
</evidence>
<dbReference type="InterPro" id="IPR003918">
    <property type="entry name" value="NADH_UbQ_OxRdtase"/>
</dbReference>
<keyword evidence="14 17" id="KW-0496">Mitochondrion</keyword>
<sequence>MFKLLIPTLMLTPMCLLIKNTVLFTAFTGYGLLLSLLTTSYLSAAPAYPYHINTNLGIDSTSAPLMMLSSWLLPLMAMASQHHLASYPNNHKRLFLMTLALLQTALIVTFSALDFLLFYVAFEATLIPTLILITRWGAQAERLAAGTYFLFYTLLGSFPLLLSLLSILTSTNHTLIILSCLATPPPSHTWTEMMLLLACLVAFLVKMPLYGLHLWLPKAHVEAPIAGSMVLAAILLKLGGYGLLRFSPLIFPTTQTIHLPFITLALWGMVMTSLICLRQADLKAIIAYSSVSHMGLVTAGLLIHTPASTSGSMILMIAHGLTSSLLFCLANMNYERTNTRTLILTRGLQTILPLCATWWLCATLSNMALPPTPNLMGELLIMTSLYNWCPPSLILTGPTTLITATYSLYIYTMTQQNKNLTNPPLPPLNTREHLLTLLHLAPLLLLILSPKIMMI</sequence>
<comment type="function">
    <text evidence="17">Core subunit of the mitochondrial membrane respiratory chain NADH dehydrogenase (Complex I) which catalyzes electron transfer from NADH through the respiratory chain, using ubiquinone as an electron acceptor. Essential for the catalytic activity and assembly of complex I.</text>
</comment>
<proteinExistence type="inferred from homology"/>
<dbReference type="EMBL" id="AB610503">
    <property type="protein sequence ID" value="BAM34442.1"/>
    <property type="molecule type" value="Genomic_DNA"/>
</dbReference>
<comment type="function">
    <text evidence="1">Core subunit of the mitochondrial membrane respiratory chain NADH dehydrogenase (Complex I) that is believed to belong to the minimal assembly required for catalysis. Complex I functions in the transfer of electrons from NADH to the respiratory chain. The immediate electron acceptor for the enzyme is believed to be ubiquinone.</text>
</comment>
<feature type="transmembrane region" description="Helical" evidence="17">
    <location>
        <begin position="21"/>
        <end position="42"/>
    </location>
</feature>
<evidence type="ECO:0000256" key="4">
    <source>
        <dbReference type="ARBA" id="ARBA00012944"/>
    </source>
</evidence>
<reference evidence="20" key="1">
    <citation type="journal article" date="2012" name="Mitochondrial DNA">
        <title>Mitochondrial genomes of two African geckos of genus Hemitheconyx (Squamata: Eublepharidae).</title>
        <authorList>
            <person name="Jonniaux P."/>
            <person name="Hashiguchi Y."/>
            <person name="Kumazawa Y."/>
        </authorList>
    </citation>
    <scope>NUCLEOTIDE SEQUENCE</scope>
    <source>
        <strain evidence="20">Htay1</strain>
    </source>
</reference>
<evidence type="ECO:0000256" key="11">
    <source>
        <dbReference type="ARBA" id="ARBA00022989"/>
    </source>
</evidence>
<keyword evidence="7 17" id="KW-0679">Respiratory chain</keyword>
<dbReference type="GO" id="GO:0008137">
    <property type="term" value="F:NADH dehydrogenase (ubiquinone) activity"/>
    <property type="evidence" value="ECO:0007669"/>
    <property type="project" value="UniProtKB-UniRule"/>
</dbReference>
<evidence type="ECO:0000256" key="1">
    <source>
        <dbReference type="ARBA" id="ARBA00003257"/>
    </source>
</evidence>
<dbReference type="Pfam" id="PF00361">
    <property type="entry name" value="Proton_antipo_M"/>
    <property type="match status" value="1"/>
</dbReference>
<keyword evidence="9" id="KW-1278">Translocase</keyword>
<dbReference type="GO" id="GO:0003954">
    <property type="term" value="F:NADH dehydrogenase activity"/>
    <property type="evidence" value="ECO:0007669"/>
    <property type="project" value="TreeGrafter"/>
</dbReference>
<feature type="transmembrane region" description="Helical" evidence="17">
    <location>
        <begin position="392"/>
        <end position="412"/>
    </location>
</feature>
<evidence type="ECO:0000256" key="16">
    <source>
        <dbReference type="ARBA" id="ARBA00049551"/>
    </source>
</evidence>
<feature type="domain" description="NADH:quinone oxidoreductase/Mrp antiporter transmembrane" evidence="18">
    <location>
        <begin position="112"/>
        <end position="402"/>
    </location>
</feature>